<sequence>MTGGSANRLMAFAEKDAIIRAEDCLSPSFALPSLTKPAMIAVIVPNCLMAGKWMIIVARPSVLLRARNLTGAARRSVRSQEKRPKDPRLRATRTDEQRADRFREGPLTLSKLVVPSGDWNTRLSIVVRLTMRATTTTTTTTTIP</sequence>
<feature type="region of interest" description="Disordered" evidence="1">
    <location>
        <begin position="72"/>
        <end position="98"/>
    </location>
</feature>
<accession>A0ABD2C7L7</accession>
<evidence type="ECO:0000313" key="3">
    <source>
        <dbReference type="Proteomes" id="UP001607302"/>
    </source>
</evidence>
<proteinExistence type="predicted"/>
<dbReference type="AlphaFoldDB" id="A0ABD2C7L7"/>
<dbReference type="EMBL" id="JAUDFV010000020">
    <property type="protein sequence ID" value="KAL2741053.1"/>
    <property type="molecule type" value="Genomic_DNA"/>
</dbReference>
<organism evidence="2 3">
    <name type="scientific">Vespula squamosa</name>
    <name type="common">Southern yellow jacket</name>
    <name type="synonym">Wasp</name>
    <dbReference type="NCBI Taxonomy" id="30214"/>
    <lineage>
        <taxon>Eukaryota</taxon>
        <taxon>Metazoa</taxon>
        <taxon>Ecdysozoa</taxon>
        <taxon>Arthropoda</taxon>
        <taxon>Hexapoda</taxon>
        <taxon>Insecta</taxon>
        <taxon>Pterygota</taxon>
        <taxon>Neoptera</taxon>
        <taxon>Endopterygota</taxon>
        <taxon>Hymenoptera</taxon>
        <taxon>Apocrita</taxon>
        <taxon>Aculeata</taxon>
        <taxon>Vespoidea</taxon>
        <taxon>Vespidae</taxon>
        <taxon>Vespinae</taxon>
        <taxon>Vespula</taxon>
    </lineage>
</organism>
<name>A0ABD2C7L7_VESSQ</name>
<gene>
    <name evidence="2" type="ORF">V1478_001194</name>
</gene>
<keyword evidence="3" id="KW-1185">Reference proteome</keyword>
<evidence type="ECO:0000256" key="1">
    <source>
        <dbReference type="SAM" id="MobiDB-lite"/>
    </source>
</evidence>
<protein>
    <submittedName>
        <fullName evidence="2">MKL/myocardin-like protein 2</fullName>
    </submittedName>
</protein>
<reference evidence="2 3" key="1">
    <citation type="journal article" date="2024" name="Ann. Entomol. Soc. Am.">
        <title>Genomic analyses of the southern and eastern yellowjacket wasps (Hymenoptera: Vespidae) reveal evolutionary signatures of social life.</title>
        <authorList>
            <person name="Catto M.A."/>
            <person name="Caine P.B."/>
            <person name="Orr S.E."/>
            <person name="Hunt B.G."/>
            <person name="Goodisman M.A.D."/>
        </authorList>
    </citation>
    <scope>NUCLEOTIDE SEQUENCE [LARGE SCALE GENOMIC DNA]</scope>
    <source>
        <strain evidence="2">233</strain>
        <tissue evidence="2">Head and thorax</tissue>
    </source>
</reference>
<evidence type="ECO:0000313" key="2">
    <source>
        <dbReference type="EMBL" id="KAL2741053.1"/>
    </source>
</evidence>
<feature type="compositionally biased region" description="Basic and acidic residues" evidence="1">
    <location>
        <begin position="78"/>
        <end position="98"/>
    </location>
</feature>
<comment type="caution">
    <text evidence="2">The sequence shown here is derived from an EMBL/GenBank/DDBJ whole genome shotgun (WGS) entry which is preliminary data.</text>
</comment>
<dbReference type="Proteomes" id="UP001607302">
    <property type="component" value="Unassembled WGS sequence"/>
</dbReference>